<feature type="compositionally biased region" description="Basic and acidic residues" evidence="2">
    <location>
        <begin position="334"/>
        <end position="344"/>
    </location>
</feature>
<organism evidence="3 4">
    <name type="scientific">Metschnikowia pulcherrima</name>
    <dbReference type="NCBI Taxonomy" id="27326"/>
    <lineage>
        <taxon>Eukaryota</taxon>
        <taxon>Fungi</taxon>
        <taxon>Dikarya</taxon>
        <taxon>Ascomycota</taxon>
        <taxon>Saccharomycotina</taxon>
        <taxon>Pichiomycetes</taxon>
        <taxon>Metschnikowiaceae</taxon>
        <taxon>Metschnikowia</taxon>
    </lineage>
</organism>
<dbReference type="Gene3D" id="1.25.40.10">
    <property type="entry name" value="Tetratricopeptide repeat domain"/>
    <property type="match status" value="2"/>
</dbReference>
<dbReference type="EMBL" id="JACBPP010000004">
    <property type="protein sequence ID" value="KAF8001995.1"/>
    <property type="molecule type" value="Genomic_DNA"/>
</dbReference>
<dbReference type="AlphaFoldDB" id="A0A8H7LBY6"/>
<dbReference type="InterPro" id="IPR051726">
    <property type="entry name" value="Chitin_Synth_Reg"/>
</dbReference>
<feature type="compositionally biased region" description="Low complexity" evidence="2">
    <location>
        <begin position="255"/>
        <end position="271"/>
    </location>
</feature>
<reference evidence="3" key="1">
    <citation type="submission" date="2020-10" db="EMBL/GenBank/DDBJ databases">
        <title>The Whole-Genome Sequence of Metschnikowia persimmonesis, a Novel Endophytic Yeast Species Isolated from Medicinal Plant Diospyros kaki Thumb.</title>
        <authorList>
            <person name="Rahmat E."/>
            <person name="Kang Y."/>
        </authorList>
    </citation>
    <scope>NUCLEOTIDE SEQUENCE</scope>
    <source>
        <strain evidence="3">KIOM G15050</strain>
    </source>
</reference>
<dbReference type="InterPro" id="IPR011990">
    <property type="entry name" value="TPR-like_helical_dom_sf"/>
</dbReference>
<dbReference type="Pfam" id="PF08238">
    <property type="entry name" value="Sel1"/>
    <property type="match status" value="3"/>
</dbReference>
<keyword evidence="1" id="KW-0677">Repeat</keyword>
<gene>
    <name evidence="3" type="ORF">HF325_002960</name>
</gene>
<feature type="compositionally biased region" description="Low complexity" evidence="2">
    <location>
        <begin position="451"/>
        <end position="465"/>
    </location>
</feature>
<dbReference type="SUPFAM" id="SSF81901">
    <property type="entry name" value="HCP-like"/>
    <property type="match status" value="2"/>
</dbReference>
<dbReference type="Proteomes" id="UP000649328">
    <property type="component" value="Unassembled WGS sequence"/>
</dbReference>
<protein>
    <recommendedName>
        <fullName evidence="5">HCP-like protein</fullName>
    </recommendedName>
</protein>
<feature type="region of interest" description="Disordered" evidence="2">
    <location>
        <begin position="394"/>
        <end position="428"/>
    </location>
</feature>
<feature type="region of interest" description="Disordered" evidence="2">
    <location>
        <begin position="318"/>
        <end position="353"/>
    </location>
</feature>
<dbReference type="PANTHER" id="PTHR46430">
    <property type="entry name" value="PROTEIN SKT5-RELATED"/>
    <property type="match status" value="1"/>
</dbReference>
<feature type="region of interest" description="Disordered" evidence="2">
    <location>
        <begin position="123"/>
        <end position="239"/>
    </location>
</feature>
<sequence length="1009" mass="113160">MGLIARLRHHDSDRRRLLQTPSPSHTKASASVLLSASDFLHTSLSLASSQDLVNLPKARLGAKIPSYPPSHRNSMPVMTQATGDARKRDGHMTHRVNVHPDVGPNSAAGHSMSHPINHPLNHQMGHQVGHQKSHLGADKAPKPPQQVLQLPPTPMQHPMPPQNMPHPYAQSAGQLGHVTHTGGNSGHAYLPPPQPESEPLPAVSSGDDTQISVSEDSADDGSEFTSDGESEGGLAQAKNHPYYEQWKQYYKALEQQRQQGQAPQGSQQAAPPQMPPLAPLPMKKLYPGMNFLHPSTASDRFYNTVQTAGSRNIFDENDEHEHEHEASEESLNGCKKDEGSESAHRVTYKSLDPPKQRHVLTALAVSRMRQLSMNLNTDQISDYAAFILSDESDNDDKTLQTSDEPGISEPLQKPPRTAFREPSTASEQGLDSVLECYQVLDPLPESRDLNRNSSSASNSSYNSLQSEKHFNVGPSLRRVAAPASRMNSVGSKKKSRVLLKKYLPPIAGPPPPITPLAQPQNVQDFETQRQLSFIKRQSTGSLPMSDMYLQQIQQQIQQLQQLQQMQQMQQMHHMHSQYNLQASPGGPPRSSDAFINAKIEEFVQLRTVIAAGNKTFEYRLKWLKMLISATNNKLFAYINIKGETILQDHVQENKQFFIRLSVNHLQKLLKELGRSERKESQRLYAEACFIQGCLFLNAYLARFGQDFGYQFDMEAAELQFNLCLENNPGYFRAYYELGELYEAQQEEEAFDVALENYTESAKMGYNRAIYKIALINLLVPKMRLPRFFSYFKKLADIDMESNDVQLSGADRDELEEIVGLAQFQLGKIYEGIYPGDLTAEDGFVQESLEIAPVNYSKSLSYYNKAAKLSCVQAQVRLGRVYEDGELGRDQNPKKSVQWFMRASSSPLKYKRHPEAMLGLSRWLIKGTNGASKHVPCADPEMAVQWCERACKEFAYPEAYYQMGVLVEQGFAAKDPHVWFEQAWQAGHMAAGERMGVSEQDQFGRLSEEA</sequence>
<evidence type="ECO:0000256" key="2">
    <source>
        <dbReference type="SAM" id="MobiDB-lite"/>
    </source>
</evidence>
<dbReference type="PANTHER" id="PTHR46430:SF3">
    <property type="entry name" value="ACTIVATOR OF C KINASE PROTEIN 1"/>
    <property type="match status" value="1"/>
</dbReference>
<feature type="compositionally biased region" description="Polar residues" evidence="2">
    <location>
        <begin position="206"/>
        <end position="215"/>
    </location>
</feature>
<evidence type="ECO:0008006" key="5">
    <source>
        <dbReference type="Google" id="ProtNLM"/>
    </source>
</evidence>
<proteinExistence type="predicted"/>
<dbReference type="SMART" id="SM00671">
    <property type="entry name" value="SEL1"/>
    <property type="match status" value="4"/>
</dbReference>
<accession>A0A8H7LBY6</accession>
<evidence type="ECO:0000256" key="1">
    <source>
        <dbReference type="ARBA" id="ARBA00022737"/>
    </source>
</evidence>
<keyword evidence="4" id="KW-1185">Reference proteome</keyword>
<feature type="compositionally biased region" description="Pro residues" evidence="2">
    <location>
        <begin position="151"/>
        <end position="164"/>
    </location>
</feature>
<dbReference type="InterPro" id="IPR006597">
    <property type="entry name" value="Sel1-like"/>
</dbReference>
<evidence type="ECO:0000313" key="3">
    <source>
        <dbReference type="EMBL" id="KAF8001995.1"/>
    </source>
</evidence>
<feature type="compositionally biased region" description="Acidic residues" evidence="2">
    <location>
        <begin position="216"/>
        <end position="230"/>
    </location>
</feature>
<dbReference type="OrthoDB" id="272077at2759"/>
<comment type="caution">
    <text evidence="3">The sequence shown here is derived from an EMBL/GenBank/DDBJ whole genome shotgun (WGS) entry which is preliminary data.</text>
</comment>
<feature type="region of interest" description="Disordered" evidence="2">
    <location>
        <begin position="254"/>
        <end position="278"/>
    </location>
</feature>
<name>A0A8H7LBY6_9ASCO</name>
<feature type="region of interest" description="Disordered" evidence="2">
    <location>
        <begin position="444"/>
        <end position="470"/>
    </location>
</feature>
<evidence type="ECO:0000313" key="4">
    <source>
        <dbReference type="Proteomes" id="UP000649328"/>
    </source>
</evidence>